<feature type="region of interest" description="Disordered" evidence="6">
    <location>
        <begin position="417"/>
        <end position="464"/>
    </location>
</feature>
<dbReference type="InterPro" id="IPR051212">
    <property type="entry name" value="Type-I_RE_S_subunit"/>
</dbReference>
<dbReference type="GO" id="GO:0016787">
    <property type="term" value="F:hydrolase activity"/>
    <property type="evidence" value="ECO:0007669"/>
    <property type="project" value="UniProtKB-KW"/>
</dbReference>
<evidence type="ECO:0000256" key="3">
    <source>
        <dbReference type="ARBA" id="ARBA00023125"/>
    </source>
</evidence>
<keyword evidence="2" id="KW-0680">Restriction system</keyword>
<comment type="caution">
    <text evidence="8">The sequence shown here is derived from an EMBL/GenBank/DDBJ whole genome shotgun (WGS) entry which is preliminary data.</text>
</comment>
<evidence type="ECO:0000256" key="6">
    <source>
        <dbReference type="SAM" id="MobiDB-lite"/>
    </source>
</evidence>
<evidence type="ECO:0000313" key="8">
    <source>
        <dbReference type="EMBL" id="MFD0281490.1"/>
    </source>
</evidence>
<feature type="domain" description="Type I restriction modification DNA specificity" evidence="7">
    <location>
        <begin position="109"/>
        <end position="169"/>
    </location>
</feature>
<dbReference type="EMBL" id="JBHTEC010000001">
    <property type="protein sequence ID" value="MFD0281490.1"/>
    <property type="molecule type" value="Genomic_DNA"/>
</dbReference>
<evidence type="ECO:0000256" key="4">
    <source>
        <dbReference type="ARBA" id="ARBA00038652"/>
    </source>
</evidence>
<dbReference type="SUPFAM" id="SSF116734">
    <property type="entry name" value="DNA methylase specificity domain"/>
    <property type="match status" value="2"/>
</dbReference>
<dbReference type="GO" id="GO:0004519">
    <property type="term" value="F:endonuclease activity"/>
    <property type="evidence" value="ECO:0007669"/>
    <property type="project" value="UniProtKB-KW"/>
</dbReference>
<keyword evidence="9" id="KW-1185">Reference proteome</keyword>
<dbReference type="PANTHER" id="PTHR43140:SF1">
    <property type="entry name" value="TYPE I RESTRICTION ENZYME ECOKI SPECIFICITY SUBUNIT"/>
    <property type="match status" value="1"/>
</dbReference>
<evidence type="ECO:0000256" key="1">
    <source>
        <dbReference type="ARBA" id="ARBA00010923"/>
    </source>
</evidence>
<dbReference type="EC" id="3.1.21.-" evidence="8"/>
<dbReference type="Gene3D" id="3.90.220.20">
    <property type="entry name" value="DNA methylase specificity domains"/>
    <property type="match status" value="2"/>
</dbReference>
<feature type="compositionally biased region" description="Basic residues" evidence="6">
    <location>
        <begin position="422"/>
        <end position="435"/>
    </location>
</feature>
<sequence length="464" mass="49956">MQDLLASESRAITDGPFGSNLKSAHYTDSGVRVIRLQNIGDGKFRDERAYISLEHFETLRAHEAVEGDLLLASLGDTLPRVAILPRLDESAIVKADVIRARLHPDVLTKWVYYALLAPQTRAYAGALIKGVGRPRLGMAAMRAIPIPVPPLAEQHRIVEALEEQLSRLEAATRSAAQALLRIDRLKVGVLAADLTSATAKARLNDVLAEPLINGRSVKTMEGGFPVLRLTAIRGGRIDLSECKAGAWDAEAAQPFTVSKGDFLIARGSGSIKLVGKGGLVGDVPEAVAFPDTMIRVRADPKVVLSEYLSLVWGTPGVRGQIESKARTTAGIYKVNQQILESVEFPLPSVDEQRVIVERQAGNDSLISVARTSADMALRRGASLKNALLRMAFEGALVPQNLNDESAADVLARITAERAAQPKGRRLRKATPKKPPKTPAPRAAAHPAPEPTPTPALAVQQEFDL</sequence>
<dbReference type="InterPro" id="IPR000055">
    <property type="entry name" value="Restrct_endonuc_typeI_TRD"/>
</dbReference>
<dbReference type="InterPro" id="IPR044946">
    <property type="entry name" value="Restrct_endonuc_typeI_TRD_sf"/>
</dbReference>
<comment type="subunit">
    <text evidence="4">The methyltransferase is composed of M and S polypeptides.</text>
</comment>
<evidence type="ECO:0000256" key="2">
    <source>
        <dbReference type="ARBA" id="ARBA00022747"/>
    </source>
</evidence>
<comment type="similarity">
    <text evidence="1">Belongs to the type-I restriction system S methylase family.</text>
</comment>
<feature type="coiled-coil region" evidence="5">
    <location>
        <begin position="151"/>
        <end position="178"/>
    </location>
</feature>
<dbReference type="Pfam" id="PF01420">
    <property type="entry name" value="Methylase_S"/>
    <property type="match status" value="1"/>
</dbReference>
<reference evidence="9" key="1">
    <citation type="journal article" date="2019" name="Int. J. Syst. Evol. Microbiol.">
        <title>The Global Catalogue of Microorganisms (GCM) 10K type strain sequencing project: providing services to taxonomists for standard genome sequencing and annotation.</title>
        <authorList>
            <consortium name="The Broad Institute Genomics Platform"/>
            <consortium name="The Broad Institute Genome Sequencing Center for Infectious Disease"/>
            <person name="Wu L."/>
            <person name="Ma J."/>
        </authorList>
    </citation>
    <scope>NUCLEOTIDE SEQUENCE [LARGE SCALE GENOMIC DNA]</scope>
    <source>
        <strain evidence="9">CGMCC 4.7198</strain>
    </source>
</reference>
<proteinExistence type="inferred from homology"/>
<dbReference type="Proteomes" id="UP001596957">
    <property type="component" value="Unassembled WGS sequence"/>
</dbReference>
<keyword evidence="5" id="KW-0175">Coiled coil</keyword>
<keyword evidence="3" id="KW-0238">DNA-binding</keyword>
<gene>
    <name evidence="8" type="ORF">ACFQZP_07360</name>
</gene>
<evidence type="ECO:0000259" key="7">
    <source>
        <dbReference type="Pfam" id="PF01420"/>
    </source>
</evidence>
<evidence type="ECO:0000313" key="9">
    <source>
        <dbReference type="Proteomes" id="UP001596957"/>
    </source>
</evidence>
<organism evidence="8 9">
    <name type="scientific">Streptomyces lutosisoli</name>
    <dbReference type="NCBI Taxonomy" id="2665721"/>
    <lineage>
        <taxon>Bacteria</taxon>
        <taxon>Bacillati</taxon>
        <taxon>Actinomycetota</taxon>
        <taxon>Actinomycetes</taxon>
        <taxon>Kitasatosporales</taxon>
        <taxon>Streptomycetaceae</taxon>
        <taxon>Streptomyces</taxon>
    </lineage>
</organism>
<dbReference type="PANTHER" id="PTHR43140">
    <property type="entry name" value="TYPE-1 RESTRICTION ENZYME ECOKI SPECIFICITY PROTEIN"/>
    <property type="match status" value="1"/>
</dbReference>
<protein>
    <submittedName>
        <fullName evidence="8">Restriction endonuclease subunit S</fullName>
        <ecNumber evidence="8">3.1.21.-</ecNumber>
    </submittedName>
</protein>
<evidence type="ECO:0000256" key="5">
    <source>
        <dbReference type="SAM" id="Coils"/>
    </source>
</evidence>
<accession>A0ABW2VEC7</accession>
<name>A0ABW2VEC7_9ACTN</name>
<keyword evidence="8" id="KW-0255">Endonuclease</keyword>
<keyword evidence="8" id="KW-0378">Hydrolase</keyword>
<keyword evidence="8" id="KW-0540">Nuclease</keyword>
<dbReference type="RefSeq" id="WP_381258831.1">
    <property type="nucleotide sequence ID" value="NZ_JBHTBI010000027.1"/>
</dbReference>